<dbReference type="SUPFAM" id="SSF52954">
    <property type="entry name" value="Class II aaRS ABD-related"/>
    <property type="match status" value="1"/>
</dbReference>
<dbReference type="GO" id="GO:0034457">
    <property type="term" value="C:Mpp10 complex"/>
    <property type="evidence" value="ECO:0007669"/>
    <property type="project" value="UniProtKB-ARBA"/>
</dbReference>
<dbReference type="GO" id="GO:0032040">
    <property type="term" value="C:small-subunit processome"/>
    <property type="evidence" value="ECO:0007669"/>
    <property type="project" value="TreeGrafter"/>
</dbReference>
<dbReference type="InterPro" id="IPR044281">
    <property type="entry name" value="IMP4/RPF1"/>
</dbReference>
<feature type="compositionally biased region" description="Polar residues" evidence="2">
    <location>
        <begin position="59"/>
        <end position="72"/>
    </location>
</feature>
<proteinExistence type="predicted"/>
<evidence type="ECO:0000313" key="5">
    <source>
        <dbReference type="Proteomes" id="UP000467700"/>
    </source>
</evidence>
<evidence type="ECO:0000256" key="1">
    <source>
        <dbReference type="ARBA" id="ARBA00040513"/>
    </source>
</evidence>
<dbReference type="OrthoDB" id="10253204at2759"/>
<feature type="compositionally biased region" description="Acidic residues" evidence="2">
    <location>
        <begin position="31"/>
        <end position="40"/>
    </location>
</feature>
<dbReference type="PANTHER" id="PTHR22734">
    <property type="entry name" value="U3 SMALL NUCLEOLAR RIBONUCLEOPROTEIN PROTEIN IMP4"/>
    <property type="match status" value="1"/>
</dbReference>
<evidence type="ECO:0000256" key="2">
    <source>
        <dbReference type="SAM" id="MobiDB-lite"/>
    </source>
</evidence>
<name>A0A8S0W2G6_CYCAE</name>
<comment type="caution">
    <text evidence="4">The sequence shown here is derived from an EMBL/GenBank/DDBJ whole genome shotgun (WGS) entry which is preliminary data.</text>
</comment>
<keyword evidence="5" id="KW-1185">Reference proteome</keyword>
<dbReference type="EMBL" id="CACVBS010000028">
    <property type="protein sequence ID" value="CAA7259664.1"/>
    <property type="molecule type" value="Genomic_DNA"/>
</dbReference>
<dbReference type="Pfam" id="PF04427">
    <property type="entry name" value="Brix"/>
    <property type="match status" value="1"/>
</dbReference>
<dbReference type="AlphaFoldDB" id="A0A8S0W2G6"/>
<organism evidence="4 5">
    <name type="scientific">Cyclocybe aegerita</name>
    <name type="common">Black poplar mushroom</name>
    <name type="synonym">Agrocybe aegerita</name>
    <dbReference type="NCBI Taxonomy" id="1973307"/>
    <lineage>
        <taxon>Eukaryota</taxon>
        <taxon>Fungi</taxon>
        <taxon>Dikarya</taxon>
        <taxon>Basidiomycota</taxon>
        <taxon>Agaricomycotina</taxon>
        <taxon>Agaricomycetes</taxon>
        <taxon>Agaricomycetidae</taxon>
        <taxon>Agaricales</taxon>
        <taxon>Agaricineae</taxon>
        <taxon>Bolbitiaceae</taxon>
        <taxon>Cyclocybe</taxon>
    </lineage>
</organism>
<evidence type="ECO:0000313" key="4">
    <source>
        <dbReference type="EMBL" id="CAA7259664.1"/>
    </source>
</evidence>
<dbReference type="PANTHER" id="PTHR22734:SF2">
    <property type="entry name" value="U3 SMALL NUCLEOLAR RIBONUCLEOPROTEIN PROTEIN IMP4"/>
    <property type="match status" value="1"/>
</dbReference>
<dbReference type="SMART" id="SM00879">
    <property type="entry name" value="Brix"/>
    <property type="match status" value="1"/>
</dbReference>
<accession>A0A8S0W2G6</accession>
<dbReference type="Pfam" id="PF04377">
    <property type="entry name" value="ATE_C"/>
    <property type="match status" value="1"/>
</dbReference>
<dbReference type="InterPro" id="IPR007109">
    <property type="entry name" value="Brix"/>
</dbReference>
<dbReference type="PROSITE" id="PS50833">
    <property type="entry name" value="BRIX"/>
    <property type="match status" value="1"/>
</dbReference>
<sequence length="457" mass="52425">MKITCCPQYTIKSQRKLINRWNRYILREEPDSPMEADTSDETSKSKKSGKKPQLKSPPFTSLSESLHASESNIHPELESTHTFEVTLEPASYTVQKSALYKKYQSEIHNDRKSSPSGFKRFLVDSPLQVEPIPYPNPPPSHLPLNYGSYHQLYKIDGQLMAVAVLDILPCCVSSVYFMYDNTWERFSLGKLSALREVSLAREIREAGAPEVSSLYMALAFAILAHTFLWRQARERREYVYAKSLEAQERQTWDRKQQLKGSLATGKTLPTELKKSAKDLGRDFTFDEAQAEPTTHIDNEYSHAGIEDPKIVITTSRDPSSKLLQFSKEMRLVFPNSHRINRGNYVVKELAEACRANDVTDLIVVHEHRGIPDALIVSHFPHGPTVYFTLNNVILRHDIVSYNKSTVSEQYPHLIFENFSSKLGERVRDVLKYLFPVPKEDSKRVMTFANEDDFISFR</sequence>
<evidence type="ECO:0000259" key="3">
    <source>
        <dbReference type="PROSITE" id="PS50833"/>
    </source>
</evidence>
<dbReference type="InterPro" id="IPR007472">
    <property type="entry name" value="N-end_Aminoacyl_Trfase_C"/>
</dbReference>
<protein>
    <recommendedName>
        <fullName evidence="1">U3 small nucleolar ribonucleoprotein protein IMP4</fullName>
    </recommendedName>
</protein>
<dbReference type="Proteomes" id="UP000467700">
    <property type="component" value="Unassembled WGS sequence"/>
</dbReference>
<dbReference type="GO" id="GO:0042134">
    <property type="term" value="F:rRNA primary transcript binding"/>
    <property type="evidence" value="ECO:0007669"/>
    <property type="project" value="InterPro"/>
</dbReference>
<dbReference type="GO" id="GO:0004057">
    <property type="term" value="F:arginyl-tRNA--protein transferase activity"/>
    <property type="evidence" value="ECO:0007669"/>
    <property type="project" value="InterPro"/>
</dbReference>
<dbReference type="GO" id="GO:0030515">
    <property type="term" value="F:snoRNA binding"/>
    <property type="evidence" value="ECO:0007669"/>
    <property type="project" value="TreeGrafter"/>
</dbReference>
<feature type="region of interest" description="Disordered" evidence="2">
    <location>
        <begin position="28"/>
        <end position="77"/>
    </location>
</feature>
<dbReference type="GO" id="GO:0042274">
    <property type="term" value="P:ribosomal small subunit biogenesis"/>
    <property type="evidence" value="ECO:0007669"/>
    <property type="project" value="UniProtKB-ARBA"/>
</dbReference>
<dbReference type="GO" id="GO:0006364">
    <property type="term" value="P:rRNA processing"/>
    <property type="evidence" value="ECO:0007669"/>
    <property type="project" value="InterPro"/>
</dbReference>
<reference evidence="4 5" key="1">
    <citation type="submission" date="2020-01" db="EMBL/GenBank/DDBJ databases">
        <authorList>
            <person name="Gupta K D."/>
        </authorList>
    </citation>
    <scope>NUCLEOTIDE SEQUENCE [LARGE SCALE GENOMIC DNA]</scope>
</reference>
<dbReference type="GO" id="GO:0005654">
    <property type="term" value="C:nucleoplasm"/>
    <property type="evidence" value="ECO:0007669"/>
    <property type="project" value="UniProtKB-ARBA"/>
</dbReference>
<dbReference type="Gene3D" id="3.40.50.10480">
    <property type="entry name" value="Probable brix-domain ribosomal biogenesis protein"/>
    <property type="match status" value="1"/>
</dbReference>
<feature type="domain" description="Brix" evidence="3">
    <location>
        <begin position="308"/>
        <end position="457"/>
    </location>
</feature>
<dbReference type="FunFam" id="3.40.50.10480:FF:000001">
    <property type="entry name" value="IMP4, U3 small nucleolar ribonucleoprotein"/>
    <property type="match status" value="1"/>
</dbReference>
<gene>
    <name evidence="4" type="ORF">AAE3_LOCUS2111</name>
</gene>